<evidence type="ECO:0000313" key="9">
    <source>
        <dbReference type="Proteomes" id="UP000178162"/>
    </source>
</evidence>
<protein>
    <recommendedName>
        <fullName evidence="7">Nucleotidyl transferase domain-containing protein</fullName>
    </recommendedName>
</protein>
<evidence type="ECO:0000256" key="3">
    <source>
        <dbReference type="ARBA" id="ARBA00023315"/>
    </source>
</evidence>
<comment type="function">
    <text evidence="6">Catalyzes the last two sequential reactions in the de novo biosynthetic pathway for UDP-N-acetylglucosamine (UDP-GlcNAc). The C-terminal domain catalyzes the transfer of acetyl group from acetyl coenzyme A to glucosamine-1-phosphate (GlcN-1-P) to produce N-acetylglucosamine-1-phosphate (GlcNAc-1-P), which is converted into UDP-GlcNAc by the transfer of uridine 5-monophosphate (from uridine 5-triphosphate), a reaction catalyzed by the N-terminal domain.</text>
</comment>
<dbReference type="STRING" id="1802595.A2134_01635"/>
<dbReference type="SUPFAM" id="SSF53448">
    <property type="entry name" value="Nucleotide-diphospho-sugar transferases"/>
    <property type="match status" value="1"/>
</dbReference>
<dbReference type="GO" id="GO:0003977">
    <property type="term" value="F:UDP-N-acetylglucosamine diphosphorylase activity"/>
    <property type="evidence" value="ECO:0007669"/>
    <property type="project" value="UniProtKB-EC"/>
</dbReference>
<dbReference type="GO" id="GO:0019134">
    <property type="term" value="F:glucosamine-1-phosphate N-acetyltransferase activity"/>
    <property type="evidence" value="ECO:0007669"/>
    <property type="project" value="UniProtKB-EC"/>
</dbReference>
<dbReference type="PANTHER" id="PTHR43584:SF3">
    <property type="entry name" value="BIFUNCTIONAL PROTEIN GLMU"/>
    <property type="match status" value="1"/>
</dbReference>
<keyword evidence="2" id="KW-0548">Nucleotidyltransferase</keyword>
<comment type="caution">
    <text evidence="8">The sequence shown here is derived from an EMBL/GenBank/DDBJ whole genome shotgun (WGS) entry which is preliminary data.</text>
</comment>
<dbReference type="Proteomes" id="UP000178162">
    <property type="component" value="Unassembled WGS sequence"/>
</dbReference>
<comment type="catalytic activity">
    <reaction evidence="5">
        <text>N-acetyl-alpha-D-glucosamine 1-phosphate + UTP + H(+) = UDP-N-acetyl-alpha-D-glucosamine + diphosphate</text>
        <dbReference type="Rhea" id="RHEA:13509"/>
        <dbReference type="ChEBI" id="CHEBI:15378"/>
        <dbReference type="ChEBI" id="CHEBI:33019"/>
        <dbReference type="ChEBI" id="CHEBI:46398"/>
        <dbReference type="ChEBI" id="CHEBI:57705"/>
        <dbReference type="ChEBI" id="CHEBI:57776"/>
        <dbReference type="EC" id="2.7.7.23"/>
    </reaction>
</comment>
<proteinExistence type="predicted"/>
<evidence type="ECO:0000256" key="5">
    <source>
        <dbReference type="ARBA" id="ARBA00048493"/>
    </source>
</evidence>
<comment type="catalytic activity">
    <reaction evidence="4">
        <text>alpha-D-glucosamine 1-phosphate + acetyl-CoA = N-acetyl-alpha-D-glucosamine 1-phosphate + CoA + H(+)</text>
        <dbReference type="Rhea" id="RHEA:13725"/>
        <dbReference type="ChEBI" id="CHEBI:15378"/>
        <dbReference type="ChEBI" id="CHEBI:57287"/>
        <dbReference type="ChEBI" id="CHEBI:57288"/>
        <dbReference type="ChEBI" id="CHEBI:57776"/>
        <dbReference type="ChEBI" id="CHEBI:58516"/>
        <dbReference type="EC" id="2.3.1.157"/>
    </reaction>
</comment>
<feature type="domain" description="Nucleotidyl transferase" evidence="7">
    <location>
        <begin position="13"/>
        <end position="247"/>
    </location>
</feature>
<dbReference type="Gene3D" id="3.90.550.10">
    <property type="entry name" value="Spore Coat Polysaccharide Biosynthesis Protein SpsA, Chain A"/>
    <property type="match status" value="1"/>
</dbReference>
<dbReference type="Pfam" id="PF00483">
    <property type="entry name" value="NTP_transferase"/>
    <property type="match status" value="1"/>
</dbReference>
<dbReference type="InterPro" id="IPR029044">
    <property type="entry name" value="Nucleotide-diphossugar_trans"/>
</dbReference>
<evidence type="ECO:0000256" key="2">
    <source>
        <dbReference type="ARBA" id="ARBA00022695"/>
    </source>
</evidence>
<organism evidence="8 9">
    <name type="scientific">Candidatus Woykebacteria bacterium RBG_16_39_9b</name>
    <dbReference type="NCBI Taxonomy" id="1802595"/>
    <lineage>
        <taxon>Bacteria</taxon>
        <taxon>Candidatus Woykeibacteriota</taxon>
    </lineage>
</organism>
<dbReference type="CDD" id="cd02540">
    <property type="entry name" value="GT2_GlmU_N_bac"/>
    <property type="match status" value="1"/>
</dbReference>
<accession>A0A1G1WEB9</accession>
<dbReference type="PANTHER" id="PTHR43584">
    <property type="entry name" value="NUCLEOTIDYL TRANSFERASE"/>
    <property type="match status" value="1"/>
</dbReference>
<evidence type="ECO:0000313" key="8">
    <source>
        <dbReference type="EMBL" id="OGY26033.1"/>
    </source>
</evidence>
<dbReference type="InterPro" id="IPR050065">
    <property type="entry name" value="GlmU-like"/>
</dbReference>
<evidence type="ECO:0000256" key="6">
    <source>
        <dbReference type="ARBA" id="ARBA00049628"/>
    </source>
</evidence>
<sequence length="261" mass="28750">MKSKDMAQIKLAAIVLAAGKGTRLAGGRPSAKPKVLYEIGGKPIITYTIDLLKAIGLGEIVIVVGHKAEEVKRVLGGDYKYALQKQRLGTGHAALVGLGLVSERPNNILILNGDDSAFYKPESIQKAINKHVGVGNTLTFVTVEVKDPTGLGRIIRNKDGLVVDIVEEKVANKLQKKIKEINAGCYIVKRGWLQKSLKQLKKSPVGEYYLVDLIKKAVFEGRKVQAYKLNDPDEWFGVNTPEELKRADLLVKDRLDAEKKR</sequence>
<evidence type="ECO:0000256" key="1">
    <source>
        <dbReference type="ARBA" id="ARBA00022679"/>
    </source>
</evidence>
<keyword evidence="3" id="KW-0012">Acyltransferase</keyword>
<dbReference type="EMBL" id="MHCR01000003">
    <property type="protein sequence ID" value="OGY26033.1"/>
    <property type="molecule type" value="Genomic_DNA"/>
</dbReference>
<dbReference type="InterPro" id="IPR005835">
    <property type="entry name" value="NTP_transferase_dom"/>
</dbReference>
<evidence type="ECO:0000256" key="4">
    <source>
        <dbReference type="ARBA" id="ARBA00048247"/>
    </source>
</evidence>
<keyword evidence="1" id="KW-0808">Transferase</keyword>
<evidence type="ECO:0000259" key="7">
    <source>
        <dbReference type="Pfam" id="PF00483"/>
    </source>
</evidence>
<dbReference type="AlphaFoldDB" id="A0A1G1WEB9"/>
<name>A0A1G1WEB9_9BACT</name>
<gene>
    <name evidence="8" type="ORF">A2134_01635</name>
</gene>
<reference evidence="8 9" key="1">
    <citation type="journal article" date="2016" name="Nat. Commun.">
        <title>Thousands of microbial genomes shed light on interconnected biogeochemical processes in an aquifer system.</title>
        <authorList>
            <person name="Anantharaman K."/>
            <person name="Brown C.T."/>
            <person name="Hug L.A."/>
            <person name="Sharon I."/>
            <person name="Castelle C.J."/>
            <person name="Probst A.J."/>
            <person name="Thomas B.C."/>
            <person name="Singh A."/>
            <person name="Wilkins M.J."/>
            <person name="Karaoz U."/>
            <person name="Brodie E.L."/>
            <person name="Williams K.H."/>
            <person name="Hubbard S.S."/>
            <person name="Banfield J.F."/>
        </authorList>
    </citation>
    <scope>NUCLEOTIDE SEQUENCE [LARGE SCALE GENOMIC DNA]</scope>
</reference>